<dbReference type="EMBL" id="CP000473">
    <property type="protein sequence ID" value="ABJ88411.1"/>
    <property type="molecule type" value="Genomic_DNA"/>
</dbReference>
<dbReference type="HOGENOM" id="CLU_582532_0_0_0"/>
<feature type="domain" description="Putative Flp pilus-assembly TadG-like N-terminal" evidence="2">
    <location>
        <begin position="9"/>
        <end position="54"/>
    </location>
</feature>
<sequence>MSTRNARRGQTAVLFTLAIVPLFGVLGLVIDVGWSYYRKEAAQTAADAAASAAALAAYNAAGAGAPTCGTTGVSCNSTGYDCPSTLTTASDNLQSGCLYAMSNGFTTAGKQKVTILSGTGTPPTASGASVAYWVEVKVVERVPQLFSAVLGFPNALVVARATTGTRVTSSGGCVITLNQNADGAITMNGNTSLTTGCGVFDNSTAADAISIVGGGTITTTGGSTTTISGGWQGSGTISPAPYTNQPHMSDPFADMAPPSYSGCDDNTITLKNSQKKTLTPSGSTPYVICGDLSLGAQSSMTLNAGIYVVTGSISMGGQTSITGSGVTFYLPNGGVSMDGGASVSLSAPASGDWQGILFYQARGNKTASSLVGGTTQDLEGVMYFPSAPLSYTGGSSLIVSHTTIVADTLSLVGNSNIATAASSAYTGVTGGISVIE</sequence>
<dbReference type="AlphaFoldDB" id="Q01PK9"/>
<reference evidence="3" key="1">
    <citation type="submission" date="2006-10" db="EMBL/GenBank/DDBJ databases">
        <title>Complete sequence of Solibacter usitatus Ellin6076.</title>
        <authorList>
            <consortium name="US DOE Joint Genome Institute"/>
            <person name="Copeland A."/>
            <person name="Lucas S."/>
            <person name="Lapidus A."/>
            <person name="Barry K."/>
            <person name="Detter J.C."/>
            <person name="Glavina del Rio T."/>
            <person name="Hammon N."/>
            <person name="Israni S."/>
            <person name="Dalin E."/>
            <person name="Tice H."/>
            <person name="Pitluck S."/>
            <person name="Thompson L.S."/>
            <person name="Brettin T."/>
            <person name="Bruce D."/>
            <person name="Han C."/>
            <person name="Tapia R."/>
            <person name="Gilna P."/>
            <person name="Schmutz J."/>
            <person name="Larimer F."/>
            <person name="Land M."/>
            <person name="Hauser L."/>
            <person name="Kyrpides N."/>
            <person name="Mikhailova N."/>
            <person name="Janssen P.H."/>
            <person name="Kuske C.R."/>
            <person name="Richardson P."/>
        </authorList>
    </citation>
    <scope>NUCLEOTIDE SEQUENCE</scope>
    <source>
        <strain evidence="3">Ellin6076</strain>
    </source>
</reference>
<keyword evidence="1" id="KW-0812">Transmembrane</keyword>
<dbReference type="KEGG" id="sus:Acid_7503"/>
<proteinExistence type="predicted"/>
<feature type="transmembrane region" description="Helical" evidence="1">
    <location>
        <begin position="12"/>
        <end position="37"/>
    </location>
</feature>
<name>Q01PK9_SOLUE</name>
<evidence type="ECO:0000256" key="1">
    <source>
        <dbReference type="SAM" id="Phobius"/>
    </source>
</evidence>
<evidence type="ECO:0000259" key="2">
    <source>
        <dbReference type="Pfam" id="PF13400"/>
    </source>
</evidence>
<dbReference type="Pfam" id="PF13400">
    <property type="entry name" value="Tad"/>
    <property type="match status" value="1"/>
</dbReference>
<dbReference type="eggNOG" id="COG4655">
    <property type="taxonomic scope" value="Bacteria"/>
</dbReference>
<dbReference type="InParanoid" id="Q01PK9"/>
<organism evidence="3">
    <name type="scientific">Solibacter usitatus (strain Ellin6076)</name>
    <dbReference type="NCBI Taxonomy" id="234267"/>
    <lineage>
        <taxon>Bacteria</taxon>
        <taxon>Pseudomonadati</taxon>
        <taxon>Acidobacteriota</taxon>
        <taxon>Terriglobia</taxon>
        <taxon>Bryobacterales</taxon>
        <taxon>Solibacteraceae</taxon>
        <taxon>Candidatus Solibacter</taxon>
    </lineage>
</organism>
<protein>
    <recommendedName>
        <fullName evidence="2">Putative Flp pilus-assembly TadG-like N-terminal domain-containing protein</fullName>
    </recommendedName>
</protein>
<dbReference type="OrthoDB" id="115485at2"/>
<keyword evidence="1" id="KW-0472">Membrane</keyword>
<keyword evidence="1" id="KW-1133">Transmembrane helix</keyword>
<dbReference type="STRING" id="234267.Acid_7503"/>
<gene>
    <name evidence="3" type="ordered locus">Acid_7503</name>
</gene>
<evidence type="ECO:0000313" key="3">
    <source>
        <dbReference type="EMBL" id="ABJ88411.1"/>
    </source>
</evidence>
<accession>Q01PK9</accession>
<dbReference type="InterPro" id="IPR028087">
    <property type="entry name" value="Tad_N"/>
</dbReference>